<reference evidence="6" key="1">
    <citation type="submission" date="2016-10" db="EMBL/GenBank/DDBJ databases">
        <authorList>
            <person name="Varghese N."/>
            <person name="Submissions S."/>
        </authorList>
    </citation>
    <scope>NUCLEOTIDE SEQUENCE [LARGE SCALE GENOMIC DNA]</scope>
    <source>
        <strain evidence="6">DSM 11593</strain>
    </source>
</reference>
<feature type="compositionally biased region" description="Low complexity" evidence="2">
    <location>
        <begin position="60"/>
        <end position="77"/>
    </location>
</feature>
<evidence type="ECO:0000313" key="5">
    <source>
        <dbReference type="EMBL" id="SEH58034.1"/>
    </source>
</evidence>
<dbReference type="Proteomes" id="UP000199125">
    <property type="component" value="Unassembled WGS sequence"/>
</dbReference>
<dbReference type="EMBL" id="FNXG01000001">
    <property type="protein sequence ID" value="SEH58034.1"/>
    <property type="molecule type" value="Genomic_DNA"/>
</dbReference>
<accession>A0A1H6JG07</accession>
<gene>
    <name evidence="5" type="ORF">SAMN04488075_0182</name>
</gene>
<dbReference type="NCBIfam" id="TIGR03349">
    <property type="entry name" value="IV_VI_DotU"/>
    <property type="match status" value="1"/>
</dbReference>
<dbReference type="InterPro" id="IPR006665">
    <property type="entry name" value="OmpA-like"/>
</dbReference>
<dbReference type="PANTHER" id="PTHR30329">
    <property type="entry name" value="STATOR ELEMENT OF FLAGELLAR MOTOR COMPLEX"/>
    <property type="match status" value="1"/>
</dbReference>
<evidence type="ECO:0000259" key="4">
    <source>
        <dbReference type="PROSITE" id="PS51123"/>
    </source>
</evidence>
<keyword evidence="3" id="KW-1133">Transmembrane helix</keyword>
<keyword evidence="3" id="KW-0812">Transmembrane</keyword>
<evidence type="ECO:0000256" key="1">
    <source>
        <dbReference type="PROSITE-ProRule" id="PRU00473"/>
    </source>
</evidence>
<dbReference type="PROSITE" id="PS51123">
    <property type="entry name" value="OMPA_2"/>
    <property type="match status" value="1"/>
</dbReference>
<dbReference type="GO" id="GO:0016020">
    <property type="term" value="C:membrane"/>
    <property type="evidence" value="ECO:0007669"/>
    <property type="project" value="UniProtKB-UniRule"/>
</dbReference>
<evidence type="ECO:0000313" key="6">
    <source>
        <dbReference type="Proteomes" id="UP000199125"/>
    </source>
</evidence>
<dbReference type="InterPro" id="IPR017732">
    <property type="entry name" value="T4/T6SS_DotU"/>
</dbReference>
<proteinExistence type="predicted"/>
<dbReference type="CDD" id="cd07185">
    <property type="entry name" value="OmpA_C-like"/>
    <property type="match status" value="1"/>
</dbReference>
<dbReference type="Gene3D" id="1.25.40.590">
    <property type="entry name" value="Type IV / VI secretion system, DotU"/>
    <property type="match status" value="1"/>
</dbReference>
<feature type="region of interest" description="Disordered" evidence="2">
    <location>
        <begin position="1"/>
        <end position="79"/>
    </location>
</feature>
<evidence type="ECO:0000256" key="2">
    <source>
        <dbReference type="SAM" id="MobiDB-lite"/>
    </source>
</evidence>
<feature type="compositionally biased region" description="Gly residues" evidence="2">
    <location>
        <begin position="49"/>
        <end position="59"/>
    </location>
</feature>
<dbReference type="AlphaFoldDB" id="A0A1H6JG07"/>
<dbReference type="SUPFAM" id="SSF103088">
    <property type="entry name" value="OmpA-like"/>
    <property type="match status" value="1"/>
</dbReference>
<organism evidence="5 6">
    <name type="scientific">Paracoccus alkenifer</name>
    <dbReference type="NCBI Taxonomy" id="65735"/>
    <lineage>
        <taxon>Bacteria</taxon>
        <taxon>Pseudomonadati</taxon>
        <taxon>Pseudomonadota</taxon>
        <taxon>Alphaproteobacteria</taxon>
        <taxon>Rhodobacterales</taxon>
        <taxon>Paracoccaceae</taxon>
        <taxon>Paracoccus</taxon>
    </lineage>
</organism>
<dbReference type="Gene3D" id="3.30.1330.60">
    <property type="entry name" value="OmpA-like domain"/>
    <property type="match status" value="1"/>
</dbReference>
<dbReference type="InterPro" id="IPR038522">
    <property type="entry name" value="T4/T6SS_DotU_sf"/>
</dbReference>
<feature type="transmembrane region" description="Helical" evidence="3">
    <location>
        <begin position="327"/>
        <end position="351"/>
    </location>
</feature>
<dbReference type="InterPro" id="IPR036737">
    <property type="entry name" value="OmpA-like_sf"/>
</dbReference>
<dbReference type="PANTHER" id="PTHR30329:SF19">
    <property type="entry name" value="OUTER MEMBRANE PROTEIN, OMPA FAMILY"/>
    <property type="match status" value="1"/>
</dbReference>
<dbReference type="InterPro" id="IPR050330">
    <property type="entry name" value="Bact_OuterMem_StrucFunc"/>
</dbReference>
<evidence type="ECO:0000256" key="3">
    <source>
        <dbReference type="SAM" id="Phobius"/>
    </source>
</evidence>
<sequence>MAGSDDDKTVFGGPQGHGPGPGRAPAGAGDAWARPQPSGDDARTVIGRPGQGPGPGYGQAGAPPASASPFGQAPGSGQTWLGRPMPAAGPAYGEHAQIGRAAGADDRGFFPDIGARPAPAPAAHPPRIALHEALKVRDLGAASSSNPLLAAAASLLILLGRLRTGLVELQVAPLMEHVTREIDRFERNALAAGVNPHEALVAKYALSGTADDIVQNLPGGDRGDWQQYSMVARFFHKRDSGVGFFQEAEKAMQAPAQHYNLLELMLVCLSLGFEGQFRTSPNGAADLARIRSAIHESLRRVQPRPDEDVSVTWQPVVQDRGRRFAAIPVPAVLGVCAAALLAVFAVFATLINREGAEAASLMRGVHLDRPVIQIDRAAPGPAYVAEIPQLDRIRDAFAAEIADGRVGVEAKGDYIAIRVGQLQLFDLGAVEVKPGFADLASRIAEVLNAEGGPILIEGHTDNLPLSGRGRFKDNYQLSTARAESVAGVLSPRLTDPARVSAEGRGEDQPVADNATEAGRTENRRVEILLAREGSYGAAPPRGQPPDSTETAN</sequence>
<protein>
    <submittedName>
        <fullName evidence="5">Type VI secretion system protein ImpK</fullName>
    </submittedName>
</protein>
<name>A0A1H6JG07_9RHOB</name>
<feature type="region of interest" description="Disordered" evidence="2">
    <location>
        <begin position="498"/>
        <end position="552"/>
    </location>
</feature>
<dbReference type="STRING" id="65735.SAMN04488075_0182"/>
<keyword evidence="6" id="KW-1185">Reference proteome</keyword>
<feature type="domain" description="OmpA-like" evidence="4">
    <location>
        <begin position="412"/>
        <end position="533"/>
    </location>
</feature>
<dbReference type="NCBIfam" id="NF038228">
    <property type="entry name" value="IcmH_DotU_IVB"/>
    <property type="match status" value="1"/>
</dbReference>
<keyword evidence="1 3" id="KW-0472">Membrane</keyword>
<dbReference type="Pfam" id="PF00691">
    <property type="entry name" value="OmpA"/>
    <property type="match status" value="1"/>
</dbReference>
<dbReference type="Pfam" id="PF09850">
    <property type="entry name" value="DotU"/>
    <property type="match status" value="1"/>
</dbReference>
<feature type="compositionally biased region" description="Low complexity" evidence="2">
    <location>
        <begin position="23"/>
        <end position="35"/>
    </location>
</feature>
<dbReference type="RefSeq" id="WP_177172438.1">
    <property type="nucleotide sequence ID" value="NZ_FNXG01000001.1"/>
</dbReference>